<comment type="caution">
    <text evidence="3">The sequence shown here is derived from an EMBL/GenBank/DDBJ whole genome shotgun (WGS) entry which is preliminary data.</text>
</comment>
<evidence type="ECO:0000256" key="1">
    <source>
        <dbReference type="PROSITE-ProRule" id="PRU00703"/>
    </source>
</evidence>
<dbReference type="SUPFAM" id="SSF54631">
    <property type="entry name" value="CBS-domain pair"/>
    <property type="match status" value="1"/>
</dbReference>
<name>A0A4R6BDL9_9STAP</name>
<dbReference type="PROSITE" id="PS51371">
    <property type="entry name" value="CBS"/>
    <property type="match status" value="1"/>
</dbReference>
<evidence type="ECO:0000313" key="4">
    <source>
        <dbReference type="Proteomes" id="UP000295310"/>
    </source>
</evidence>
<protein>
    <submittedName>
        <fullName evidence="3">CBS domain-containing protein</fullName>
    </submittedName>
</protein>
<dbReference type="RefSeq" id="WP_133431951.1">
    <property type="nucleotide sequence ID" value="NZ_CP092172.1"/>
</dbReference>
<sequence length="214" mass="24898">MYLKTIMIPKEKCYIANPNDSVKSVIDKLEHHGIDGMPVVSEGVYHGTVTRYNIFRHYFFKKDTQPREEFIEKTQIKDILALDEYSVTDDSLFEESFLSLQDFPILSIINKNNEFLGVVTRFDVMEQFKSAFGMNQSGTRIAITSIDAEGRIKRLAQALQKYKLNAISFVTFDETDKMHRRMIVKVDDRNQKDVEKFTKYLAKNGFKVLDVQQD</sequence>
<keyword evidence="4" id="KW-1185">Reference proteome</keyword>
<dbReference type="AlphaFoldDB" id="A0A4R6BDL9"/>
<feature type="domain" description="CBS" evidence="2">
    <location>
        <begin position="7"/>
        <end position="64"/>
    </location>
</feature>
<dbReference type="CDD" id="cd02205">
    <property type="entry name" value="CBS_pair_SF"/>
    <property type="match status" value="1"/>
</dbReference>
<dbReference type="OrthoDB" id="1706107at2"/>
<dbReference type="InterPro" id="IPR046342">
    <property type="entry name" value="CBS_dom_sf"/>
</dbReference>
<accession>A0A4R6BDL9</accession>
<gene>
    <name evidence="3" type="ORF">ERX27_06110</name>
</gene>
<evidence type="ECO:0000259" key="2">
    <source>
        <dbReference type="PROSITE" id="PS51371"/>
    </source>
</evidence>
<organism evidence="3 4">
    <name type="scientific">Macrococcus brunensis</name>
    <dbReference type="NCBI Taxonomy" id="198483"/>
    <lineage>
        <taxon>Bacteria</taxon>
        <taxon>Bacillati</taxon>
        <taxon>Bacillota</taxon>
        <taxon>Bacilli</taxon>
        <taxon>Bacillales</taxon>
        <taxon>Staphylococcaceae</taxon>
        <taxon>Macrococcus</taxon>
    </lineage>
</organism>
<dbReference type="Gene3D" id="3.10.580.10">
    <property type="entry name" value="CBS-domain"/>
    <property type="match status" value="1"/>
</dbReference>
<dbReference type="EMBL" id="SCWA01000009">
    <property type="protein sequence ID" value="TDL97829.1"/>
    <property type="molecule type" value="Genomic_DNA"/>
</dbReference>
<dbReference type="InterPro" id="IPR000644">
    <property type="entry name" value="CBS_dom"/>
</dbReference>
<proteinExistence type="predicted"/>
<evidence type="ECO:0000313" key="3">
    <source>
        <dbReference type="EMBL" id="TDL97829.1"/>
    </source>
</evidence>
<dbReference type="Pfam" id="PF00571">
    <property type="entry name" value="CBS"/>
    <property type="match status" value="1"/>
</dbReference>
<dbReference type="Proteomes" id="UP000295310">
    <property type="component" value="Unassembled WGS sequence"/>
</dbReference>
<keyword evidence="1" id="KW-0129">CBS domain</keyword>
<reference evidence="3 4" key="1">
    <citation type="submission" date="2019-01" db="EMBL/GenBank/DDBJ databases">
        <title>Draft genome sequences of the type strains of six Macrococcus species.</title>
        <authorList>
            <person name="Mazhar S."/>
            <person name="Altermann E."/>
            <person name="Hill C."/>
            <person name="Mcauliffe O."/>
        </authorList>
    </citation>
    <scope>NUCLEOTIDE SEQUENCE [LARGE SCALE GENOMIC DNA]</scope>
    <source>
        <strain evidence="3 4">CCM4811</strain>
    </source>
</reference>